<dbReference type="PANTHER" id="PTHR13271:SF137">
    <property type="entry name" value="SET DOMAIN-CONTAINING PROTEIN"/>
    <property type="match status" value="1"/>
</dbReference>
<accession>A0A0A2L252</accession>
<feature type="domain" description="SET" evidence="1">
    <location>
        <begin position="26"/>
        <end position="269"/>
    </location>
</feature>
<dbReference type="EMBL" id="JQGA01000829">
    <property type="protein sequence ID" value="KGO73283.1"/>
    <property type="molecule type" value="Genomic_DNA"/>
</dbReference>
<dbReference type="OMA" id="WNDAIGM"/>
<dbReference type="PROSITE" id="PS50280">
    <property type="entry name" value="SET"/>
    <property type="match status" value="1"/>
</dbReference>
<dbReference type="InterPro" id="IPR050600">
    <property type="entry name" value="SETD3_SETD6_MTase"/>
</dbReference>
<reference evidence="2 3" key="1">
    <citation type="journal article" date="2015" name="Mol. Plant Microbe Interact.">
        <title>Genome, transcriptome, and functional analyses of Penicillium expansum provide new insights into secondary metabolism and pathogenicity.</title>
        <authorList>
            <person name="Ballester A.R."/>
            <person name="Marcet-Houben M."/>
            <person name="Levin E."/>
            <person name="Sela N."/>
            <person name="Selma-Lazaro C."/>
            <person name="Carmona L."/>
            <person name="Wisniewski M."/>
            <person name="Droby S."/>
            <person name="Gonzalez-Candelas L."/>
            <person name="Gabaldon T."/>
        </authorList>
    </citation>
    <scope>NUCLEOTIDE SEQUENCE [LARGE SCALE GENOMIC DNA]</scope>
    <source>
        <strain evidence="2 3">PHI-1</strain>
    </source>
</reference>
<dbReference type="Proteomes" id="UP000030104">
    <property type="component" value="Unassembled WGS sequence"/>
</dbReference>
<evidence type="ECO:0000313" key="3">
    <source>
        <dbReference type="Proteomes" id="UP000030104"/>
    </source>
</evidence>
<evidence type="ECO:0000313" key="2">
    <source>
        <dbReference type="EMBL" id="KGO73283.1"/>
    </source>
</evidence>
<dbReference type="InterPro" id="IPR046341">
    <property type="entry name" value="SET_dom_sf"/>
</dbReference>
<keyword evidence="3" id="KW-1185">Reference proteome</keyword>
<dbReference type="STRING" id="40296.A0A0A2L252"/>
<dbReference type="Pfam" id="PF00856">
    <property type="entry name" value="SET"/>
    <property type="match status" value="1"/>
</dbReference>
<dbReference type="InterPro" id="IPR001214">
    <property type="entry name" value="SET_dom"/>
</dbReference>
<sequence length="424" mass="48965">MAGNEEHDTDHHDFLQWALSNGFQINGVAPCRFPGRGMGMIATRTIEADEIMLNIPMSTMLTIDSIPEEFVDRFPPGTSIHAILAAFLTHGDTSFLQRWATWRKVWPSRREFQESLPILWAESSETTGPPFPPNQCKEQLLLPPSACDSWNSFSRVPDEGQHQDAYQSILVKQQKRLYDAWANVLSVFPNTDWDVFSYHWLILNTRSFYYLNEEKPPADWNDAIGLLPFADYLNHTDNAPCEVTYDGEMYTFKAKARHEKGDEIFMSYGPHHNDYLWVEYGFFLDQNGSDAVYLDDIIFQEFTADDKETLRSHDYYGHYEITSSGVSSRVETVASFKYMEREDWEAYVLDPSSSGHIPLQATELVRRWMKAYWVESLLAIQRLKEKADVLEKSSLAPGSERIAALLRRWIQIRDLCRSALDRIA</sequence>
<dbReference type="PANTHER" id="PTHR13271">
    <property type="entry name" value="UNCHARACTERIZED PUTATIVE METHYLTRANSFERASE"/>
    <property type="match status" value="1"/>
</dbReference>
<dbReference type="Gene3D" id="3.90.1410.10">
    <property type="entry name" value="set domain protein methyltransferase, domain 1"/>
    <property type="match status" value="1"/>
</dbReference>
<organism evidence="2 3">
    <name type="scientific">Penicillium italicum</name>
    <name type="common">Blue mold</name>
    <dbReference type="NCBI Taxonomy" id="40296"/>
    <lineage>
        <taxon>Eukaryota</taxon>
        <taxon>Fungi</taxon>
        <taxon>Dikarya</taxon>
        <taxon>Ascomycota</taxon>
        <taxon>Pezizomycotina</taxon>
        <taxon>Eurotiomycetes</taxon>
        <taxon>Eurotiomycetidae</taxon>
        <taxon>Eurotiales</taxon>
        <taxon>Aspergillaceae</taxon>
        <taxon>Penicillium</taxon>
    </lineage>
</organism>
<dbReference type="AlphaFoldDB" id="A0A0A2L252"/>
<dbReference type="HOGENOM" id="CLU_041939_3_1_1"/>
<gene>
    <name evidence="2" type="ORF">PITC_085820</name>
</gene>
<dbReference type="SUPFAM" id="SSF82199">
    <property type="entry name" value="SET domain"/>
    <property type="match status" value="1"/>
</dbReference>
<name>A0A0A2L252_PENIT</name>
<comment type="caution">
    <text evidence="2">The sequence shown here is derived from an EMBL/GenBank/DDBJ whole genome shotgun (WGS) entry which is preliminary data.</text>
</comment>
<dbReference type="PhylomeDB" id="A0A0A2L252"/>
<dbReference type="OrthoDB" id="4355131at2759"/>
<evidence type="ECO:0000259" key="1">
    <source>
        <dbReference type="PROSITE" id="PS50280"/>
    </source>
</evidence>
<protein>
    <submittedName>
        <fullName evidence="2">Exosome-associated factor Rrp47/DNA strand repair C1D</fullName>
    </submittedName>
</protein>
<proteinExistence type="predicted"/>
<dbReference type="GO" id="GO:0016279">
    <property type="term" value="F:protein-lysine N-methyltransferase activity"/>
    <property type="evidence" value="ECO:0007669"/>
    <property type="project" value="TreeGrafter"/>
</dbReference>